<accession>L8J621</accession>
<dbReference type="SUPFAM" id="SSF54211">
    <property type="entry name" value="Ribosomal protein S5 domain 2-like"/>
    <property type="match status" value="1"/>
</dbReference>
<dbReference type="GO" id="GO:0005524">
    <property type="term" value="F:ATP binding"/>
    <property type="evidence" value="ECO:0007669"/>
    <property type="project" value="InterPro"/>
</dbReference>
<protein>
    <recommendedName>
        <fullName evidence="2">endopeptidase La</fullName>
        <ecNumber evidence="2">3.4.21.53</ecNumber>
    </recommendedName>
</protein>
<gene>
    <name evidence="5" type="ORF">C942_02847</name>
</gene>
<organism evidence="5 6">
    <name type="scientific">Photobacterium marinum</name>
    <dbReference type="NCBI Taxonomy" id="1056511"/>
    <lineage>
        <taxon>Bacteria</taxon>
        <taxon>Pseudomonadati</taxon>
        <taxon>Pseudomonadota</taxon>
        <taxon>Gammaproteobacteria</taxon>
        <taxon>Vibrionales</taxon>
        <taxon>Vibrionaceae</taxon>
        <taxon>Photobacterium</taxon>
    </lineage>
</organism>
<dbReference type="InterPro" id="IPR020568">
    <property type="entry name" value="Ribosomal_Su5_D2-typ_SF"/>
</dbReference>
<keyword evidence="2" id="KW-0378">Hydrolase</keyword>
<dbReference type="PATRIC" id="fig|1056511.3.peg.3770"/>
<dbReference type="InterPro" id="IPR027065">
    <property type="entry name" value="Lon_Prtase"/>
</dbReference>
<dbReference type="InterPro" id="IPR046843">
    <property type="entry name" value="LonB_AAA-LID"/>
</dbReference>
<evidence type="ECO:0000259" key="4">
    <source>
        <dbReference type="PROSITE" id="PS51786"/>
    </source>
</evidence>
<dbReference type="AlphaFoldDB" id="L8J621"/>
<comment type="similarity">
    <text evidence="2">Belongs to the peptidase S16 family.</text>
</comment>
<dbReference type="Proteomes" id="UP000011134">
    <property type="component" value="Unassembled WGS sequence"/>
</dbReference>
<dbReference type="InterPro" id="IPR008269">
    <property type="entry name" value="Lon_proteolytic"/>
</dbReference>
<dbReference type="InterPro" id="IPR014721">
    <property type="entry name" value="Ribsml_uS5_D2-typ_fold_subgr"/>
</dbReference>
<evidence type="ECO:0000256" key="3">
    <source>
        <dbReference type="SAM" id="MobiDB-lite"/>
    </source>
</evidence>
<dbReference type="GO" id="GO:0004176">
    <property type="term" value="F:ATP-dependent peptidase activity"/>
    <property type="evidence" value="ECO:0007669"/>
    <property type="project" value="UniProtKB-UniRule"/>
</dbReference>
<dbReference type="SUPFAM" id="SSF52540">
    <property type="entry name" value="P-loop containing nucleoside triphosphate hydrolases"/>
    <property type="match status" value="1"/>
</dbReference>
<comment type="caution">
    <text evidence="5">The sequence shown here is derived from an EMBL/GenBank/DDBJ whole genome shotgun (WGS) entry which is preliminary data.</text>
</comment>
<sequence length="757" mass="85618">MGIPSKGFNIYVMGSTGLGKHSVTQRLLAENIDKNKQVYDWCYVNNFRENNKPSILRLPAGMGKVLKKKVQQLIDELKITVPAALQNENLIRETDLLQNELNEKEIAAFQAIEKKADEKQCVLKRSRNGYLIHPVRNDEVMSKEAFSKLSLKEQEQINNDIEELRFMVVNLLKQVPIWDQEMRAKKEKLERECVGITLDYLAGQLPAELLEIESVNKYTQKLKQHVLDNIPLFSGSLETEINEYTGQKLSFSPFTVYDVNIIVDNSKTEGIPVIYEDNPTFVNLFGRIEHRGEFGAFVTNFTLIKPGAFHRANGGYLLLDVNQLLNKPFVWDVIKRTLLSKELRIQPLEQLLSINSIASLEPDVAPVDIKVILFGSRLFYYLLKQYDPDFSQLFKVQADCAEEIDRTPEACQMYAKFIRHLQKESQTRPLSNEAVARIIEYAARQVEDGEKLTLHQGDINSMILESNYWAGEQNQDVIALEHIEKAIDEKDYRTGYYKELITESIHRGISKIETEGMRVGQVNGLSVYRIDDSMFGRPTRITAAVHLGQGNVINIEREVSLSGPSHSKGIMILTAFMRQQYEQREPLSFSATLTFEQSHGMVDGDSASTAELCALISAIAQVPLKQGIALTGAIDQHGNVEAIGGVNEKIEGFFEICSARGLTGGQGVIIPKTNTAHLMINQKVRQAVDKGEFHIWTVDHLDQVMTLLTDKEMGKLDDKQRYPASSINGAVLARIKRMNKAKNPENEDTKRSKKQKD</sequence>
<evidence type="ECO:0000313" key="5">
    <source>
        <dbReference type="EMBL" id="ELR64265.1"/>
    </source>
</evidence>
<dbReference type="Pfam" id="PF13654">
    <property type="entry name" value="AAA_32"/>
    <property type="match status" value="1"/>
</dbReference>
<dbReference type="Gene3D" id="3.40.50.300">
    <property type="entry name" value="P-loop containing nucleotide triphosphate hydrolases"/>
    <property type="match status" value="1"/>
</dbReference>
<dbReference type="Pfam" id="PF20437">
    <property type="entry name" value="LonC_helical"/>
    <property type="match status" value="1"/>
</dbReference>
<name>L8J621_9GAMM</name>
<dbReference type="PROSITE" id="PS51786">
    <property type="entry name" value="LON_PROTEOLYTIC"/>
    <property type="match status" value="1"/>
</dbReference>
<evidence type="ECO:0000256" key="2">
    <source>
        <dbReference type="PROSITE-ProRule" id="PRU01122"/>
    </source>
</evidence>
<dbReference type="PRINTS" id="PR00830">
    <property type="entry name" value="ENDOLAPTASE"/>
</dbReference>
<reference evidence="5 6" key="1">
    <citation type="submission" date="2012-12" db="EMBL/GenBank/DDBJ databases">
        <title>Genome Assembly of Photobacterium sp. AK15.</title>
        <authorList>
            <person name="Khatri I."/>
            <person name="Vaidya B."/>
            <person name="Srinivas T.N.R."/>
            <person name="Subramanian S."/>
            <person name="Pinnaka A."/>
        </authorList>
    </citation>
    <scope>NUCLEOTIDE SEQUENCE [LARGE SCALE GENOMIC DNA]</scope>
    <source>
        <strain evidence="5 6">AK15</strain>
    </source>
</reference>
<dbReference type="InterPro" id="IPR027417">
    <property type="entry name" value="P-loop_NTPase"/>
</dbReference>
<dbReference type="Gene3D" id="1.10.8.60">
    <property type="match status" value="1"/>
</dbReference>
<feature type="active site" evidence="2">
    <location>
        <position position="649"/>
    </location>
</feature>
<dbReference type="Pfam" id="PF05362">
    <property type="entry name" value="Lon_C"/>
    <property type="match status" value="1"/>
</dbReference>
<dbReference type="EMBL" id="AMZO01000030">
    <property type="protein sequence ID" value="ELR64265.1"/>
    <property type="molecule type" value="Genomic_DNA"/>
</dbReference>
<feature type="active site" evidence="2">
    <location>
        <position position="606"/>
    </location>
</feature>
<dbReference type="EC" id="3.4.21.53" evidence="2"/>
<dbReference type="InterPro" id="IPR046844">
    <property type="entry name" value="Lon-like_helical"/>
</dbReference>
<dbReference type="Gene3D" id="3.30.230.10">
    <property type="match status" value="1"/>
</dbReference>
<keyword evidence="2" id="KW-0720">Serine protease</keyword>
<feature type="region of interest" description="Disordered" evidence="3">
    <location>
        <begin position="735"/>
        <end position="757"/>
    </location>
</feature>
<dbReference type="PANTHER" id="PTHR10046">
    <property type="entry name" value="ATP DEPENDENT LON PROTEASE FAMILY MEMBER"/>
    <property type="match status" value="1"/>
</dbReference>
<dbReference type="GO" id="GO:0004252">
    <property type="term" value="F:serine-type endopeptidase activity"/>
    <property type="evidence" value="ECO:0007669"/>
    <property type="project" value="UniProtKB-UniRule"/>
</dbReference>
<dbReference type="InterPro" id="IPR041699">
    <property type="entry name" value="AAA_32"/>
</dbReference>
<proteinExistence type="inferred from homology"/>
<feature type="domain" description="Lon proteolytic" evidence="4">
    <location>
        <begin position="516"/>
        <end position="711"/>
    </location>
</feature>
<evidence type="ECO:0000256" key="1">
    <source>
        <dbReference type="ARBA" id="ARBA00022670"/>
    </source>
</evidence>
<comment type="catalytic activity">
    <reaction evidence="2">
        <text>Hydrolysis of proteins in presence of ATP.</text>
        <dbReference type="EC" id="3.4.21.53"/>
    </reaction>
</comment>
<keyword evidence="1 2" id="KW-0645">Protease</keyword>
<dbReference type="GO" id="GO:0030163">
    <property type="term" value="P:protein catabolic process"/>
    <property type="evidence" value="ECO:0007669"/>
    <property type="project" value="InterPro"/>
</dbReference>
<keyword evidence="6" id="KW-1185">Reference proteome</keyword>
<evidence type="ECO:0000313" key="6">
    <source>
        <dbReference type="Proteomes" id="UP000011134"/>
    </source>
</evidence>
<dbReference type="GO" id="GO:0006508">
    <property type="term" value="P:proteolysis"/>
    <property type="evidence" value="ECO:0007669"/>
    <property type="project" value="UniProtKB-KW"/>
</dbReference>
<dbReference type="Pfam" id="PF20436">
    <property type="entry name" value="LonB_AAA-LID"/>
    <property type="match status" value="1"/>
</dbReference>